<name>A0A848N0I8_ENTMU</name>
<sequence length="119" mass="13472">MKYKKKYILSMGMLLIQFYAPLVVYGAEVRSAETEGAIGFTGVYETPGTPVPAPEAEVKPDLPKEISQQPSDTEHGISRRLPKTNEEQKSIWTNFGLLLIIATLGFWLWKKEKNEESRI</sequence>
<feature type="transmembrane region" description="Helical" evidence="2">
    <location>
        <begin position="7"/>
        <end position="27"/>
    </location>
</feature>
<dbReference type="EMBL" id="JABCAG010000070">
    <property type="protein sequence ID" value="NMP59680.1"/>
    <property type="molecule type" value="Genomic_DNA"/>
</dbReference>
<feature type="compositionally biased region" description="Basic and acidic residues" evidence="1">
    <location>
        <begin position="72"/>
        <end position="82"/>
    </location>
</feature>
<accession>A0A848N0I8</accession>
<gene>
    <name evidence="3" type="ORF">HI921_14645</name>
</gene>
<feature type="transmembrane region" description="Helical" evidence="2">
    <location>
        <begin position="91"/>
        <end position="109"/>
    </location>
</feature>
<keyword evidence="2" id="KW-1133">Transmembrane helix</keyword>
<dbReference type="AlphaFoldDB" id="A0A848N0I8"/>
<evidence type="ECO:0000256" key="1">
    <source>
        <dbReference type="SAM" id="MobiDB-lite"/>
    </source>
</evidence>
<keyword evidence="2" id="KW-0472">Membrane</keyword>
<evidence type="ECO:0000313" key="4">
    <source>
        <dbReference type="Proteomes" id="UP000557857"/>
    </source>
</evidence>
<protein>
    <submittedName>
        <fullName evidence="3">LPXTG cell wall anchor domain-containing protein</fullName>
    </submittedName>
</protein>
<reference evidence="3 4" key="1">
    <citation type="submission" date="2020-04" db="EMBL/GenBank/DDBJ databases">
        <authorList>
            <person name="Abaymova A."/>
            <person name="Teymurazov M."/>
            <person name="Tazyna O."/>
            <person name="Chatushin Y."/>
            <person name="Svetoch E."/>
            <person name="Pereligyn V."/>
            <person name="Pohylenko V."/>
            <person name="Platonov M."/>
            <person name="Kartsev N."/>
            <person name="Skryabin Y."/>
            <person name="Sizova A."/>
            <person name="Solomentsev V."/>
            <person name="Kislichkina A."/>
            <person name="Bogun A."/>
        </authorList>
    </citation>
    <scope>NUCLEOTIDE SEQUENCE [LARGE SCALE GENOMIC DNA]</scope>
    <source>
        <strain evidence="4">SCPM-O-B-8398 (E28)</strain>
    </source>
</reference>
<comment type="caution">
    <text evidence="3">The sequence shown here is derived from an EMBL/GenBank/DDBJ whole genome shotgun (WGS) entry which is preliminary data.</text>
</comment>
<dbReference type="RefSeq" id="WP_074802080.1">
    <property type="nucleotide sequence ID" value="NZ_CP176096.1"/>
</dbReference>
<feature type="region of interest" description="Disordered" evidence="1">
    <location>
        <begin position="49"/>
        <end position="82"/>
    </location>
</feature>
<evidence type="ECO:0000256" key="2">
    <source>
        <dbReference type="SAM" id="Phobius"/>
    </source>
</evidence>
<organism evidence="3 4">
    <name type="scientific">Enterococcus mundtii</name>
    <dbReference type="NCBI Taxonomy" id="53346"/>
    <lineage>
        <taxon>Bacteria</taxon>
        <taxon>Bacillati</taxon>
        <taxon>Bacillota</taxon>
        <taxon>Bacilli</taxon>
        <taxon>Lactobacillales</taxon>
        <taxon>Enterococcaceae</taxon>
        <taxon>Enterococcus</taxon>
    </lineage>
</organism>
<dbReference type="Proteomes" id="UP000557857">
    <property type="component" value="Unassembled WGS sequence"/>
</dbReference>
<evidence type="ECO:0000313" key="3">
    <source>
        <dbReference type="EMBL" id="NMP59680.1"/>
    </source>
</evidence>
<keyword evidence="2" id="KW-0812">Transmembrane</keyword>
<dbReference type="NCBIfam" id="TIGR01167">
    <property type="entry name" value="LPXTG_anchor"/>
    <property type="match status" value="1"/>
</dbReference>
<proteinExistence type="predicted"/>